<gene>
    <name evidence="1" type="ORF">AVEN_212784_1</name>
</gene>
<keyword evidence="2" id="KW-1185">Reference proteome</keyword>
<accession>A0A4Y2V476</accession>
<reference evidence="1 2" key="1">
    <citation type="journal article" date="2019" name="Sci. Rep.">
        <title>Orb-weaving spider Araneus ventricosus genome elucidates the spidroin gene catalogue.</title>
        <authorList>
            <person name="Kono N."/>
            <person name="Nakamura H."/>
            <person name="Ohtoshi R."/>
            <person name="Moran D.A.P."/>
            <person name="Shinohara A."/>
            <person name="Yoshida Y."/>
            <person name="Fujiwara M."/>
            <person name="Mori M."/>
            <person name="Tomita M."/>
            <person name="Arakawa K."/>
        </authorList>
    </citation>
    <scope>NUCLEOTIDE SEQUENCE [LARGE SCALE GENOMIC DNA]</scope>
</reference>
<sequence>MKSMKKVAG</sequence>
<proteinExistence type="predicted"/>
<dbReference type="EMBL" id="BGPR01042820">
    <property type="protein sequence ID" value="GBO19351.1"/>
    <property type="molecule type" value="Genomic_DNA"/>
</dbReference>
<protein>
    <submittedName>
        <fullName evidence="1">Uncharacterized protein</fullName>
    </submittedName>
</protein>
<name>A0A4Y2V476_ARAVE</name>
<dbReference type="Proteomes" id="UP000499080">
    <property type="component" value="Unassembled WGS sequence"/>
</dbReference>
<evidence type="ECO:0000313" key="1">
    <source>
        <dbReference type="EMBL" id="GBO19351.1"/>
    </source>
</evidence>
<feature type="non-terminal residue" evidence="1">
    <location>
        <position position="9"/>
    </location>
</feature>
<comment type="caution">
    <text evidence="1">The sequence shown here is derived from an EMBL/GenBank/DDBJ whole genome shotgun (WGS) entry which is preliminary data.</text>
</comment>
<evidence type="ECO:0000313" key="2">
    <source>
        <dbReference type="Proteomes" id="UP000499080"/>
    </source>
</evidence>
<organism evidence="1 2">
    <name type="scientific">Araneus ventricosus</name>
    <name type="common">Orbweaver spider</name>
    <name type="synonym">Epeira ventricosa</name>
    <dbReference type="NCBI Taxonomy" id="182803"/>
    <lineage>
        <taxon>Eukaryota</taxon>
        <taxon>Metazoa</taxon>
        <taxon>Ecdysozoa</taxon>
        <taxon>Arthropoda</taxon>
        <taxon>Chelicerata</taxon>
        <taxon>Arachnida</taxon>
        <taxon>Araneae</taxon>
        <taxon>Araneomorphae</taxon>
        <taxon>Entelegynae</taxon>
        <taxon>Araneoidea</taxon>
        <taxon>Araneidae</taxon>
        <taxon>Araneus</taxon>
    </lineage>
</organism>